<sequence>MSFLPYRPAEPTAPRALRKAFSGQGLITYKPDSKRRSYTNLAVAASLSKNGDASENPERAVSVKPEPQDLPLIWISADMTHTGGTVAGVQGSNWRGRKRRPSPEAPGVQIQWRLKSEENPRRLSISPQHNLKAVSIPRRARGLSQQMDTDIRVPKVEEDEEEMGLSPWDLTSGPVPEARCELRRPSDRVTAAAKRRRAVRKLMQSAHNRNRSEADNVQLARAEALQNIEMLCPRTDLIDTANQCQVEDLQYPHAKVTAANGFIVKAEPVECEVPPRRSFFDVVLNTSPN</sequence>
<comment type="caution">
    <text evidence="2">The sequence shown here is derived from an EMBL/GenBank/DDBJ whole genome shotgun (WGS) entry which is preliminary data.</text>
</comment>
<organism evidence="2 3">
    <name type="scientific">Psilocybe cf. subviscida</name>
    <dbReference type="NCBI Taxonomy" id="2480587"/>
    <lineage>
        <taxon>Eukaryota</taxon>
        <taxon>Fungi</taxon>
        <taxon>Dikarya</taxon>
        <taxon>Basidiomycota</taxon>
        <taxon>Agaricomycotina</taxon>
        <taxon>Agaricomycetes</taxon>
        <taxon>Agaricomycetidae</taxon>
        <taxon>Agaricales</taxon>
        <taxon>Agaricineae</taxon>
        <taxon>Strophariaceae</taxon>
        <taxon>Psilocybe</taxon>
    </lineage>
</organism>
<keyword evidence="3" id="KW-1185">Reference proteome</keyword>
<dbReference type="EMBL" id="JAACJJ010000046">
    <property type="protein sequence ID" value="KAF5313932.1"/>
    <property type="molecule type" value="Genomic_DNA"/>
</dbReference>
<feature type="region of interest" description="Disordered" evidence="1">
    <location>
        <begin position="156"/>
        <end position="177"/>
    </location>
</feature>
<reference evidence="2 3" key="1">
    <citation type="journal article" date="2020" name="ISME J.">
        <title>Uncovering the hidden diversity of litter-decomposition mechanisms in mushroom-forming fungi.</title>
        <authorList>
            <person name="Floudas D."/>
            <person name="Bentzer J."/>
            <person name="Ahren D."/>
            <person name="Johansson T."/>
            <person name="Persson P."/>
            <person name="Tunlid A."/>
        </authorList>
    </citation>
    <scope>NUCLEOTIDE SEQUENCE [LARGE SCALE GENOMIC DNA]</scope>
    <source>
        <strain evidence="2 3">CBS 101986</strain>
    </source>
</reference>
<feature type="region of interest" description="Disordered" evidence="1">
    <location>
        <begin position="85"/>
        <end position="106"/>
    </location>
</feature>
<accession>A0A8H5EVL1</accession>
<evidence type="ECO:0000256" key="1">
    <source>
        <dbReference type="SAM" id="MobiDB-lite"/>
    </source>
</evidence>
<gene>
    <name evidence="2" type="ORF">D9619_013089</name>
</gene>
<dbReference type="Proteomes" id="UP000567179">
    <property type="component" value="Unassembled WGS sequence"/>
</dbReference>
<dbReference type="AlphaFoldDB" id="A0A8H5EVL1"/>
<evidence type="ECO:0000313" key="3">
    <source>
        <dbReference type="Proteomes" id="UP000567179"/>
    </source>
</evidence>
<protein>
    <submittedName>
        <fullName evidence="2">Uncharacterized protein</fullName>
    </submittedName>
</protein>
<proteinExistence type="predicted"/>
<evidence type="ECO:0000313" key="2">
    <source>
        <dbReference type="EMBL" id="KAF5313932.1"/>
    </source>
</evidence>
<name>A0A8H5EVL1_9AGAR</name>